<reference evidence="2" key="1">
    <citation type="journal article" date="2019" name="Int. J. Syst. Evol. Microbiol.">
        <title>The Global Catalogue of Microorganisms (GCM) 10K type strain sequencing project: providing services to taxonomists for standard genome sequencing and annotation.</title>
        <authorList>
            <consortium name="The Broad Institute Genomics Platform"/>
            <consortium name="The Broad Institute Genome Sequencing Center for Infectious Disease"/>
            <person name="Wu L."/>
            <person name="Ma J."/>
        </authorList>
    </citation>
    <scope>NUCLEOTIDE SEQUENCE [LARGE SCALE GENOMIC DNA]</scope>
    <source>
        <strain evidence="2">CGMCC 4.7645</strain>
    </source>
</reference>
<dbReference type="Proteomes" id="UP001597417">
    <property type="component" value="Unassembled WGS sequence"/>
</dbReference>
<protein>
    <submittedName>
        <fullName evidence="1">DUF2000 domain-containing protein</fullName>
    </submittedName>
</protein>
<keyword evidence="2" id="KW-1185">Reference proteome</keyword>
<evidence type="ECO:0000313" key="1">
    <source>
        <dbReference type="EMBL" id="MFD2416992.1"/>
    </source>
</evidence>
<name>A0ABW5FT88_9PSEU</name>
<dbReference type="InterPro" id="IPR018988">
    <property type="entry name" value="DUF2000"/>
</dbReference>
<organism evidence="1 2">
    <name type="scientific">Amycolatopsis pigmentata</name>
    <dbReference type="NCBI Taxonomy" id="450801"/>
    <lineage>
        <taxon>Bacteria</taxon>
        <taxon>Bacillati</taxon>
        <taxon>Actinomycetota</taxon>
        <taxon>Actinomycetes</taxon>
        <taxon>Pseudonocardiales</taxon>
        <taxon>Pseudonocardiaceae</taxon>
        <taxon>Amycolatopsis</taxon>
    </lineage>
</organism>
<dbReference type="RefSeq" id="WP_378264282.1">
    <property type="nucleotide sequence ID" value="NZ_JBHUKR010000006.1"/>
</dbReference>
<dbReference type="EMBL" id="JBHUKR010000006">
    <property type="protein sequence ID" value="MFD2416992.1"/>
    <property type="molecule type" value="Genomic_DNA"/>
</dbReference>
<comment type="caution">
    <text evidence="1">The sequence shown here is derived from an EMBL/GenBank/DDBJ whole genome shotgun (WGS) entry which is preliminary data.</text>
</comment>
<dbReference type="InterPro" id="IPR023476">
    <property type="entry name" value="Pep_tRNA_hydro_II_dom_sf"/>
</dbReference>
<dbReference type="InterPro" id="IPR017021">
    <property type="entry name" value="UCP033763"/>
</dbReference>
<dbReference type="Gene3D" id="3.40.1490.10">
    <property type="entry name" value="Bit1"/>
    <property type="match status" value="1"/>
</dbReference>
<evidence type="ECO:0000313" key="2">
    <source>
        <dbReference type="Proteomes" id="UP001597417"/>
    </source>
</evidence>
<gene>
    <name evidence="1" type="ORF">ACFSXZ_11730</name>
</gene>
<dbReference type="SUPFAM" id="SSF102462">
    <property type="entry name" value="Peptidyl-tRNA hydrolase II"/>
    <property type="match status" value="1"/>
</dbReference>
<proteinExistence type="predicted"/>
<sequence>MTAAPSPSPAPAVPHSASRELKVVLVVRQDLPTSQAVNAATVLGASVGTALRLPLGPDAVDATGTRYSGIVTTPVPILATDSAELTRLYRLASEREQVTVLCLTETARRARTYEAYLGDLAATPESDTDIVGLVVAGPRNQVTKLTKKLPLLS</sequence>
<dbReference type="Pfam" id="PF09391">
    <property type="entry name" value="DUF2000"/>
    <property type="match status" value="1"/>
</dbReference>
<accession>A0ABW5FT88</accession>
<dbReference type="PIRSF" id="PIRSF033736">
    <property type="entry name" value="UCP033763"/>
    <property type="match status" value="1"/>
</dbReference>